<dbReference type="AlphaFoldDB" id="A0A645CIE2"/>
<dbReference type="InterPro" id="IPR027417">
    <property type="entry name" value="P-loop_NTPase"/>
</dbReference>
<dbReference type="GO" id="GO:0016887">
    <property type="term" value="F:ATP hydrolysis activity"/>
    <property type="evidence" value="ECO:0007669"/>
    <property type="project" value="InterPro"/>
</dbReference>
<dbReference type="Pfam" id="PF00005">
    <property type="entry name" value="ABC_tran"/>
    <property type="match status" value="1"/>
</dbReference>
<evidence type="ECO:0000259" key="4">
    <source>
        <dbReference type="PROSITE" id="PS50893"/>
    </source>
</evidence>
<evidence type="ECO:0000256" key="3">
    <source>
        <dbReference type="ARBA" id="ARBA00022840"/>
    </source>
</evidence>
<dbReference type="PROSITE" id="PS00211">
    <property type="entry name" value="ABC_TRANSPORTER_1"/>
    <property type="match status" value="1"/>
</dbReference>
<evidence type="ECO:0000256" key="2">
    <source>
        <dbReference type="ARBA" id="ARBA00022741"/>
    </source>
</evidence>
<proteinExistence type="predicted"/>
<dbReference type="EMBL" id="VSSQ01027458">
    <property type="protein sequence ID" value="MPM76721.1"/>
    <property type="molecule type" value="Genomic_DNA"/>
</dbReference>
<name>A0A645CIE2_9ZZZZ</name>
<dbReference type="SUPFAM" id="SSF50331">
    <property type="entry name" value="MOP-like"/>
    <property type="match status" value="1"/>
</dbReference>
<comment type="caution">
    <text evidence="5">The sequence shown here is derived from an EMBL/GenBank/DDBJ whole genome shotgun (WGS) entry which is preliminary data.</text>
</comment>
<evidence type="ECO:0000313" key="5">
    <source>
        <dbReference type="EMBL" id="MPM76721.1"/>
    </source>
</evidence>
<dbReference type="InterPro" id="IPR017871">
    <property type="entry name" value="ABC_transporter-like_CS"/>
</dbReference>
<dbReference type="GO" id="GO:0005524">
    <property type="term" value="F:ATP binding"/>
    <property type="evidence" value="ECO:0007669"/>
    <property type="project" value="UniProtKB-KW"/>
</dbReference>
<dbReference type="SUPFAM" id="SSF52540">
    <property type="entry name" value="P-loop containing nucleoside triphosphate hydrolases"/>
    <property type="match status" value="1"/>
</dbReference>
<feature type="domain" description="ABC transporter" evidence="4">
    <location>
        <begin position="4"/>
        <end position="235"/>
    </location>
</feature>
<keyword evidence="2" id="KW-0547">Nucleotide-binding</keyword>
<dbReference type="InterPro" id="IPR003593">
    <property type="entry name" value="AAA+_ATPase"/>
</dbReference>
<dbReference type="Gene3D" id="3.40.50.300">
    <property type="entry name" value="P-loop containing nucleotide triphosphate hydrolases"/>
    <property type="match status" value="1"/>
</dbReference>
<dbReference type="InterPro" id="IPR008995">
    <property type="entry name" value="Mo/tungstate-bd_C_term_dom"/>
</dbReference>
<protein>
    <submittedName>
        <fullName evidence="5">Vitamin B12 import ATP-binding protein BtuD</fullName>
    </submittedName>
</protein>
<dbReference type="GO" id="GO:1902495">
    <property type="term" value="C:transmembrane transporter complex"/>
    <property type="evidence" value="ECO:0007669"/>
    <property type="project" value="UniProtKB-ARBA"/>
</dbReference>
<dbReference type="GO" id="GO:0005886">
    <property type="term" value="C:plasma membrane"/>
    <property type="evidence" value="ECO:0007669"/>
    <property type="project" value="UniProtKB-ARBA"/>
</dbReference>
<dbReference type="Gene3D" id="2.40.50.100">
    <property type="match status" value="1"/>
</dbReference>
<sequence length="350" mass="38298">MVGIEISGLSKSYTPGKPVLRPLDLTIRSGELFFLLGPSGCGKSTLLRLLAGLVSPDSGQIRFDGRDVTMLSPEKRQAPMVFQNYALWPHLSALDNVAFGLRAQGLGRTDARAGALEALRAVRMVEYADRKVPSLSGGQQQRVALARALAVAPGLILLDEPLSNLDAQLRDLMRLELRDICRARRLTAVYVTHDRREALSMADRIAVLNEGRIEQLGTPLELYRQPANRFVAAFLGEANFLAGQVAAPGRVDTEIGEFRLDTGSRAAGAAVELMLRPELIEFVTAADADRCACVWRGRLTSESYLGEFAGRQFECGASRFRMTVNESAPAVRRQGETYELGIRGGRVVLW</sequence>
<dbReference type="InterPro" id="IPR050093">
    <property type="entry name" value="ABC_SmlMolc_Importer"/>
</dbReference>
<dbReference type="PROSITE" id="PS50893">
    <property type="entry name" value="ABC_TRANSPORTER_2"/>
    <property type="match status" value="1"/>
</dbReference>
<dbReference type="PANTHER" id="PTHR42781:SF4">
    <property type="entry name" value="SPERMIDINE_PUTRESCINE IMPORT ATP-BINDING PROTEIN POTA"/>
    <property type="match status" value="1"/>
</dbReference>
<dbReference type="GO" id="GO:0022857">
    <property type="term" value="F:transmembrane transporter activity"/>
    <property type="evidence" value="ECO:0007669"/>
    <property type="project" value="UniProtKB-ARBA"/>
</dbReference>
<keyword evidence="3 5" id="KW-0067">ATP-binding</keyword>
<dbReference type="SMART" id="SM00382">
    <property type="entry name" value="AAA"/>
    <property type="match status" value="1"/>
</dbReference>
<dbReference type="InterPro" id="IPR003439">
    <property type="entry name" value="ABC_transporter-like_ATP-bd"/>
</dbReference>
<dbReference type="PANTHER" id="PTHR42781">
    <property type="entry name" value="SPERMIDINE/PUTRESCINE IMPORT ATP-BINDING PROTEIN POTA"/>
    <property type="match status" value="1"/>
</dbReference>
<organism evidence="5">
    <name type="scientific">bioreactor metagenome</name>
    <dbReference type="NCBI Taxonomy" id="1076179"/>
    <lineage>
        <taxon>unclassified sequences</taxon>
        <taxon>metagenomes</taxon>
        <taxon>ecological metagenomes</taxon>
    </lineage>
</organism>
<evidence type="ECO:0000256" key="1">
    <source>
        <dbReference type="ARBA" id="ARBA00022448"/>
    </source>
</evidence>
<gene>
    <name evidence="5" type="primary">btuD_256</name>
    <name evidence="5" type="ORF">SDC9_123720</name>
</gene>
<keyword evidence="1" id="KW-0813">Transport</keyword>
<accession>A0A645CIE2</accession>
<dbReference type="FunFam" id="3.40.50.300:FF:000042">
    <property type="entry name" value="Maltose/maltodextrin ABC transporter, ATP-binding protein"/>
    <property type="match status" value="1"/>
</dbReference>
<reference evidence="5" key="1">
    <citation type="submission" date="2019-08" db="EMBL/GenBank/DDBJ databases">
        <authorList>
            <person name="Kucharzyk K."/>
            <person name="Murdoch R.W."/>
            <person name="Higgins S."/>
            <person name="Loffler F."/>
        </authorList>
    </citation>
    <scope>NUCLEOTIDE SEQUENCE</scope>
</reference>